<gene>
    <name evidence="4" type="ORF">GUITHDRAFT_74026</name>
</gene>
<reference evidence="6" key="2">
    <citation type="submission" date="2012-11" db="EMBL/GenBank/DDBJ databases">
        <authorList>
            <person name="Kuo A."/>
            <person name="Curtis B.A."/>
            <person name="Tanifuji G."/>
            <person name="Burki F."/>
            <person name="Gruber A."/>
            <person name="Irimia M."/>
            <person name="Maruyama S."/>
            <person name="Arias M.C."/>
            <person name="Ball S.G."/>
            <person name="Gile G.H."/>
            <person name="Hirakawa Y."/>
            <person name="Hopkins J.F."/>
            <person name="Rensing S.A."/>
            <person name="Schmutz J."/>
            <person name="Symeonidi A."/>
            <person name="Elias M."/>
            <person name="Eveleigh R.J."/>
            <person name="Herman E.K."/>
            <person name="Klute M.J."/>
            <person name="Nakayama T."/>
            <person name="Obornik M."/>
            <person name="Reyes-Prieto A."/>
            <person name="Armbrust E.V."/>
            <person name="Aves S.J."/>
            <person name="Beiko R.G."/>
            <person name="Coutinho P."/>
            <person name="Dacks J.B."/>
            <person name="Durnford D.G."/>
            <person name="Fast N.M."/>
            <person name="Green B.R."/>
            <person name="Grisdale C."/>
            <person name="Hempe F."/>
            <person name="Henrissat B."/>
            <person name="Hoppner M.P."/>
            <person name="Ishida K.-I."/>
            <person name="Kim E."/>
            <person name="Koreny L."/>
            <person name="Kroth P.G."/>
            <person name="Liu Y."/>
            <person name="Malik S.-B."/>
            <person name="Maier U.G."/>
            <person name="McRose D."/>
            <person name="Mock T."/>
            <person name="Neilson J.A."/>
            <person name="Onodera N.T."/>
            <person name="Poole A.M."/>
            <person name="Pritham E.J."/>
            <person name="Richards T.A."/>
            <person name="Rocap G."/>
            <person name="Roy S.W."/>
            <person name="Sarai C."/>
            <person name="Schaack S."/>
            <person name="Shirato S."/>
            <person name="Slamovits C.H."/>
            <person name="Spencer D.F."/>
            <person name="Suzuki S."/>
            <person name="Worden A.Z."/>
            <person name="Zauner S."/>
            <person name="Barry K."/>
            <person name="Bell C."/>
            <person name="Bharti A.K."/>
            <person name="Crow J.A."/>
            <person name="Grimwood J."/>
            <person name="Kramer R."/>
            <person name="Lindquist E."/>
            <person name="Lucas S."/>
            <person name="Salamov A."/>
            <person name="McFadden G.I."/>
            <person name="Lane C.E."/>
            <person name="Keeling P.J."/>
            <person name="Gray M.W."/>
            <person name="Grigoriev I.V."/>
            <person name="Archibald J.M."/>
        </authorList>
    </citation>
    <scope>NUCLEOTIDE SEQUENCE</scope>
    <source>
        <strain evidence="6">CCMP2712</strain>
    </source>
</reference>
<dbReference type="GO" id="GO:0085020">
    <property type="term" value="P:protein K6-linked ubiquitination"/>
    <property type="evidence" value="ECO:0007669"/>
    <property type="project" value="TreeGrafter"/>
</dbReference>
<keyword evidence="2 3" id="KW-0040">ANK repeat</keyword>
<dbReference type="GO" id="GO:0004842">
    <property type="term" value="F:ubiquitin-protein transferase activity"/>
    <property type="evidence" value="ECO:0007669"/>
    <property type="project" value="TreeGrafter"/>
</dbReference>
<dbReference type="AlphaFoldDB" id="L1J273"/>
<dbReference type="EMBL" id="JH993017">
    <property type="protein sequence ID" value="EKX42392.1"/>
    <property type="molecule type" value="Genomic_DNA"/>
</dbReference>
<dbReference type="OMA" id="NINCSAQ"/>
<dbReference type="RefSeq" id="XP_005829372.1">
    <property type="nucleotide sequence ID" value="XM_005829315.1"/>
</dbReference>
<sequence>MAASQGNYRVVELLLEEGAEKNQKDRWGNTPLQDAVNANQGPVIQLLVQWKSELNTENSSDRLCNAASIGDLDTLKLMLEHGLSPNVGNCDQRTPLHLASAEGHNKLVEYILSKGGDVNAHDR</sequence>
<dbReference type="HOGENOM" id="CLU_000134_18_9_1"/>
<dbReference type="SUPFAM" id="SSF48403">
    <property type="entry name" value="Ankyrin repeat"/>
    <property type="match status" value="1"/>
</dbReference>
<dbReference type="PANTHER" id="PTHR24171:SF8">
    <property type="entry name" value="BRCA1-ASSOCIATED RING DOMAIN PROTEIN 1"/>
    <property type="match status" value="1"/>
</dbReference>
<keyword evidence="6" id="KW-1185">Reference proteome</keyword>
<dbReference type="InterPro" id="IPR002110">
    <property type="entry name" value="Ankyrin_rpt"/>
</dbReference>
<feature type="repeat" description="ANK" evidence="3">
    <location>
        <begin position="1"/>
        <end position="26"/>
    </location>
</feature>
<dbReference type="PANTHER" id="PTHR24171">
    <property type="entry name" value="ANKYRIN REPEAT DOMAIN-CONTAINING PROTEIN 39-RELATED"/>
    <property type="match status" value="1"/>
</dbReference>
<evidence type="ECO:0000256" key="2">
    <source>
        <dbReference type="ARBA" id="ARBA00023043"/>
    </source>
</evidence>
<evidence type="ECO:0000313" key="4">
    <source>
        <dbReference type="EMBL" id="EKX42392.1"/>
    </source>
</evidence>
<evidence type="ECO:0000313" key="6">
    <source>
        <dbReference type="Proteomes" id="UP000011087"/>
    </source>
</evidence>
<accession>L1J273</accession>
<dbReference type="InterPro" id="IPR036770">
    <property type="entry name" value="Ankyrin_rpt-contain_sf"/>
</dbReference>
<dbReference type="PROSITE" id="PS50088">
    <property type="entry name" value="ANK_REPEAT"/>
    <property type="match status" value="3"/>
</dbReference>
<dbReference type="EnsemblProtists" id="EKX42392">
    <property type="protein sequence ID" value="EKX42392"/>
    <property type="gene ID" value="GUITHDRAFT_74026"/>
</dbReference>
<dbReference type="GeneID" id="17299027"/>
<reference evidence="5" key="3">
    <citation type="submission" date="2015-06" db="UniProtKB">
        <authorList>
            <consortium name="EnsemblProtists"/>
        </authorList>
    </citation>
    <scope>IDENTIFICATION</scope>
</reference>
<dbReference type="Proteomes" id="UP000011087">
    <property type="component" value="Unassembled WGS sequence"/>
</dbReference>
<reference evidence="4 6" key="1">
    <citation type="journal article" date="2012" name="Nature">
        <title>Algal genomes reveal evolutionary mosaicism and the fate of nucleomorphs.</title>
        <authorList>
            <consortium name="DOE Joint Genome Institute"/>
            <person name="Curtis B.A."/>
            <person name="Tanifuji G."/>
            <person name="Burki F."/>
            <person name="Gruber A."/>
            <person name="Irimia M."/>
            <person name="Maruyama S."/>
            <person name="Arias M.C."/>
            <person name="Ball S.G."/>
            <person name="Gile G.H."/>
            <person name="Hirakawa Y."/>
            <person name="Hopkins J.F."/>
            <person name="Kuo A."/>
            <person name="Rensing S.A."/>
            <person name="Schmutz J."/>
            <person name="Symeonidi A."/>
            <person name="Elias M."/>
            <person name="Eveleigh R.J."/>
            <person name="Herman E.K."/>
            <person name="Klute M.J."/>
            <person name="Nakayama T."/>
            <person name="Obornik M."/>
            <person name="Reyes-Prieto A."/>
            <person name="Armbrust E.V."/>
            <person name="Aves S.J."/>
            <person name="Beiko R.G."/>
            <person name="Coutinho P."/>
            <person name="Dacks J.B."/>
            <person name="Durnford D.G."/>
            <person name="Fast N.M."/>
            <person name="Green B.R."/>
            <person name="Grisdale C.J."/>
            <person name="Hempel F."/>
            <person name="Henrissat B."/>
            <person name="Hoppner M.P."/>
            <person name="Ishida K."/>
            <person name="Kim E."/>
            <person name="Koreny L."/>
            <person name="Kroth P.G."/>
            <person name="Liu Y."/>
            <person name="Malik S.B."/>
            <person name="Maier U.G."/>
            <person name="McRose D."/>
            <person name="Mock T."/>
            <person name="Neilson J.A."/>
            <person name="Onodera N.T."/>
            <person name="Poole A.M."/>
            <person name="Pritham E.J."/>
            <person name="Richards T.A."/>
            <person name="Rocap G."/>
            <person name="Roy S.W."/>
            <person name="Sarai C."/>
            <person name="Schaack S."/>
            <person name="Shirato S."/>
            <person name="Slamovits C.H."/>
            <person name="Spencer D.F."/>
            <person name="Suzuki S."/>
            <person name="Worden A.Z."/>
            <person name="Zauner S."/>
            <person name="Barry K."/>
            <person name="Bell C."/>
            <person name="Bharti A.K."/>
            <person name="Crow J.A."/>
            <person name="Grimwood J."/>
            <person name="Kramer R."/>
            <person name="Lindquist E."/>
            <person name="Lucas S."/>
            <person name="Salamov A."/>
            <person name="McFadden G.I."/>
            <person name="Lane C.E."/>
            <person name="Keeling P.J."/>
            <person name="Gray M.W."/>
            <person name="Grigoriev I.V."/>
            <person name="Archibald J.M."/>
        </authorList>
    </citation>
    <scope>NUCLEOTIDE SEQUENCE</scope>
    <source>
        <strain evidence="4 6">CCMP2712</strain>
    </source>
</reference>
<dbReference type="OrthoDB" id="1722001at2759"/>
<evidence type="ECO:0000256" key="1">
    <source>
        <dbReference type="ARBA" id="ARBA00022737"/>
    </source>
</evidence>
<keyword evidence="1" id="KW-0677">Repeat</keyword>
<evidence type="ECO:0000256" key="3">
    <source>
        <dbReference type="PROSITE-ProRule" id="PRU00023"/>
    </source>
</evidence>
<organism evidence="4">
    <name type="scientific">Guillardia theta (strain CCMP2712)</name>
    <name type="common">Cryptophyte</name>
    <dbReference type="NCBI Taxonomy" id="905079"/>
    <lineage>
        <taxon>Eukaryota</taxon>
        <taxon>Cryptophyceae</taxon>
        <taxon>Pyrenomonadales</taxon>
        <taxon>Geminigeraceae</taxon>
        <taxon>Guillardia</taxon>
    </lineage>
</organism>
<dbReference type="SMART" id="SM00248">
    <property type="entry name" value="ANK"/>
    <property type="match status" value="4"/>
</dbReference>
<dbReference type="Pfam" id="PF12796">
    <property type="entry name" value="Ank_2"/>
    <property type="match status" value="2"/>
</dbReference>
<dbReference type="eggNOG" id="KOG0498">
    <property type="taxonomic scope" value="Eukaryota"/>
</dbReference>
<name>L1J273_GUITC</name>
<protein>
    <submittedName>
        <fullName evidence="4 5">Uncharacterized protein</fullName>
    </submittedName>
</protein>
<evidence type="ECO:0000313" key="5">
    <source>
        <dbReference type="EnsemblProtists" id="EKX42392"/>
    </source>
</evidence>
<proteinExistence type="predicted"/>
<feature type="repeat" description="ANK" evidence="3">
    <location>
        <begin position="27"/>
        <end position="59"/>
    </location>
</feature>
<dbReference type="PaxDb" id="55529-EKX42392"/>
<dbReference type="PROSITE" id="PS50297">
    <property type="entry name" value="ANK_REP_REGION"/>
    <property type="match status" value="2"/>
</dbReference>
<dbReference type="Gene3D" id="1.25.40.20">
    <property type="entry name" value="Ankyrin repeat-containing domain"/>
    <property type="match status" value="1"/>
</dbReference>
<feature type="repeat" description="ANK" evidence="3">
    <location>
        <begin position="91"/>
        <end position="123"/>
    </location>
</feature>
<dbReference type="KEGG" id="gtt:GUITHDRAFT_74026"/>